<sequence length="102" mass="10872">HRVPASDSQPPLGNHGGKLTGERPVCKPWSLSCQHGHAALYLSAQQTDTKQHVSLVKHTKHMVNLLIAPDVNPFLPSAISTVSLLFISTDHCISVTGDVSGS</sequence>
<protein>
    <submittedName>
        <fullName evidence="2">Uncharacterized protein</fullName>
    </submittedName>
</protein>
<feature type="compositionally biased region" description="Polar residues" evidence="1">
    <location>
        <begin position="1"/>
        <end position="11"/>
    </location>
</feature>
<evidence type="ECO:0000313" key="3">
    <source>
        <dbReference type="Proteomes" id="UP001162483"/>
    </source>
</evidence>
<evidence type="ECO:0000313" key="2">
    <source>
        <dbReference type="EMBL" id="CAI9569347.1"/>
    </source>
</evidence>
<feature type="region of interest" description="Disordered" evidence="1">
    <location>
        <begin position="1"/>
        <end position="21"/>
    </location>
</feature>
<organism evidence="2 3">
    <name type="scientific">Staurois parvus</name>
    <dbReference type="NCBI Taxonomy" id="386267"/>
    <lineage>
        <taxon>Eukaryota</taxon>
        <taxon>Metazoa</taxon>
        <taxon>Chordata</taxon>
        <taxon>Craniata</taxon>
        <taxon>Vertebrata</taxon>
        <taxon>Euteleostomi</taxon>
        <taxon>Amphibia</taxon>
        <taxon>Batrachia</taxon>
        <taxon>Anura</taxon>
        <taxon>Neobatrachia</taxon>
        <taxon>Ranoidea</taxon>
        <taxon>Ranidae</taxon>
        <taxon>Staurois</taxon>
    </lineage>
</organism>
<comment type="caution">
    <text evidence="2">The sequence shown here is derived from an EMBL/GenBank/DDBJ whole genome shotgun (WGS) entry which is preliminary data.</text>
</comment>
<reference evidence="2" key="1">
    <citation type="submission" date="2023-05" db="EMBL/GenBank/DDBJ databases">
        <authorList>
            <person name="Stuckert A."/>
        </authorList>
    </citation>
    <scope>NUCLEOTIDE SEQUENCE</scope>
</reference>
<dbReference type="EMBL" id="CATNWA010014234">
    <property type="protein sequence ID" value="CAI9569347.1"/>
    <property type="molecule type" value="Genomic_DNA"/>
</dbReference>
<evidence type="ECO:0000256" key="1">
    <source>
        <dbReference type="SAM" id="MobiDB-lite"/>
    </source>
</evidence>
<keyword evidence="3" id="KW-1185">Reference proteome</keyword>
<proteinExistence type="predicted"/>
<feature type="non-terminal residue" evidence="2">
    <location>
        <position position="1"/>
    </location>
</feature>
<name>A0ABN9DCX8_9NEOB</name>
<accession>A0ABN9DCX8</accession>
<gene>
    <name evidence="2" type="ORF">SPARVUS_LOCUS6911066</name>
</gene>
<dbReference type="Proteomes" id="UP001162483">
    <property type="component" value="Unassembled WGS sequence"/>
</dbReference>